<feature type="transmembrane region" description="Helical" evidence="11">
    <location>
        <begin position="22"/>
        <end position="46"/>
    </location>
</feature>
<evidence type="ECO:0000256" key="7">
    <source>
        <dbReference type="ARBA" id="ARBA00022692"/>
    </source>
</evidence>
<feature type="transmembrane region" description="Helical" evidence="11">
    <location>
        <begin position="118"/>
        <end position="136"/>
    </location>
</feature>
<dbReference type="SUPFAM" id="SSF161098">
    <property type="entry name" value="MetI-like"/>
    <property type="match status" value="1"/>
</dbReference>
<evidence type="ECO:0000313" key="15">
    <source>
        <dbReference type="Proteomes" id="UP000192074"/>
    </source>
</evidence>
<feature type="domain" description="ABC transmembrane type-1" evidence="13">
    <location>
        <begin position="83"/>
        <end position="293"/>
    </location>
</feature>
<evidence type="ECO:0000256" key="6">
    <source>
        <dbReference type="ARBA" id="ARBA00022475"/>
    </source>
</evidence>
<dbReference type="Proteomes" id="UP000192074">
    <property type="component" value="Unassembled WGS sequence"/>
</dbReference>
<dbReference type="AlphaFoldDB" id="A0A822V6R2"/>
<comment type="subunit">
    <text evidence="3 12">The complex is composed of two ATP-binding proteins (UgpC), two transmembrane proteins (UgpA and UgpE) and a solute-binding protein (UgpB).</text>
</comment>
<evidence type="ECO:0000256" key="2">
    <source>
        <dbReference type="ARBA" id="ARBA00009306"/>
    </source>
</evidence>
<comment type="function">
    <text evidence="10 12">Part of the ABC transporter complex UgpBAEC involved in sn-glycerol-3-phosphate (G3P) import. Probably responsible for the translocation of the substrate across the membrane.</text>
</comment>
<evidence type="ECO:0000256" key="4">
    <source>
        <dbReference type="ARBA" id="ARBA00020515"/>
    </source>
</evidence>
<evidence type="ECO:0000256" key="3">
    <source>
        <dbReference type="ARBA" id="ARBA00011557"/>
    </source>
</evidence>
<dbReference type="PANTHER" id="PTHR43744:SF8">
    <property type="entry name" value="SN-GLYCEROL-3-PHOSPHATE TRANSPORT SYSTEM PERMEASE PROTEIN UGPE"/>
    <property type="match status" value="1"/>
</dbReference>
<feature type="transmembrane region" description="Helical" evidence="11">
    <location>
        <begin position="212"/>
        <end position="237"/>
    </location>
</feature>
<feature type="transmembrane region" description="Helical" evidence="11">
    <location>
        <begin position="170"/>
        <end position="191"/>
    </location>
</feature>
<dbReference type="Pfam" id="PF00528">
    <property type="entry name" value="BPD_transp_1"/>
    <property type="match status" value="1"/>
</dbReference>
<dbReference type="CDD" id="cd06261">
    <property type="entry name" value="TM_PBP2"/>
    <property type="match status" value="1"/>
</dbReference>
<name>A0A822V6R2_AGRTU</name>
<evidence type="ECO:0000313" key="14">
    <source>
        <dbReference type="EMBL" id="CVI20544.1"/>
    </source>
</evidence>
<accession>A0A822V6R2</accession>
<organism evidence="14 15">
    <name type="scientific">Agrobacterium tumefaciens str. B6</name>
    <dbReference type="NCBI Taxonomy" id="1183423"/>
    <lineage>
        <taxon>Bacteria</taxon>
        <taxon>Pseudomonadati</taxon>
        <taxon>Pseudomonadota</taxon>
        <taxon>Alphaproteobacteria</taxon>
        <taxon>Hyphomicrobiales</taxon>
        <taxon>Rhizobiaceae</taxon>
        <taxon>Rhizobium/Agrobacterium group</taxon>
        <taxon>Agrobacterium</taxon>
        <taxon>Agrobacterium tumefaciens complex</taxon>
    </lineage>
</organism>
<evidence type="ECO:0000256" key="8">
    <source>
        <dbReference type="ARBA" id="ARBA00022989"/>
    </source>
</evidence>
<comment type="caution">
    <text evidence="14">The sequence shown here is derived from an EMBL/GenBank/DDBJ whole genome shotgun (WGS) entry which is preliminary data.</text>
</comment>
<keyword evidence="6 12" id="KW-1003">Cell membrane</keyword>
<feature type="transmembrane region" description="Helical" evidence="11">
    <location>
        <begin position="272"/>
        <end position="293"/>
    </location>
</feature>
<evidence type="ECO:0000256" key="10">
    <source>
        <dbReference type="ARBA" id="ARBA00037054"/>
    </source>
</evidence>
<dbReference type="EMBL" id="FCNL01000027">
    <property type="protein sequence ID" value="CVI20544.1"/>
    <property type="molecule type" value="Genomic_DNA"/>
</dbReference>
<sequence length="306" mass="33815">MSSGKSITSETAMIQRTPYADALTYAIMAAGLLLLIGPFIVVISGASQTVQQVNSVPFSFMPQGEFFTNAQAAWQRANLGNALFNSIIMATLVTIGKVALSAFTAFAIVFFRSPLKHLFFWTVFITLMLPLEVRVVPTYSVAADLFQPFRSILGLFGIEVTLEWNLLNSYAGLTLPLIATATGTFLYRQFFMTIPDELAEAARMDGSGAARFFVDMLLPLSRTNMLALTTIMFVYAWNQYLWPLLMVTDPSYKTVMMSLRALLPADDGTPDWNVTLAGSLIIILPPLLVVAFLQRWFVRGLVSSDK</sequence>
<dbReference type="PROSITE" id="PS50928">
    <property type="entry name" value="ABC_TM1"/>
    <property type="match status" value="1"/>
</dbReference>
<dbReference type="InterPro" id="IPR000515">
    <property type="entry name" value="MetI-like"/>
</dbReference>
<protein>
    <recommendedName>
        <fullName evidence="4 12">sn-glycerol-3-phosphate transport system permease protein UgpE</fullName>
    </recommendedName>
</protein>
<keyword evidence="5 11" id="KW-0813">Transport</keyword>
<dbReference type="InterPro" id="IPR035906">
    <property type="entry name" value="MetI-like_sf"/>
</dbReference>
<dbReference type="GO" id="GO:0055085">
    <property type="term" value="P:transmembrane transport"/>
    <property type="evidence" value="ECO:0007669"/>
    <property type="project" value="InterPro"/>
</dbReference>
<evidence type="ECO:0000256" key="11">
    <source>
        <dbReference type="RuleBase" id="RU363032"/>
    </source>
</evidence>
<dbReference type="PANTHER" id="PTHR43744">
    <property type="entry name" value="ABC TRANSPORTER PERMEASE PROTEIN MG189-RELATED-RELATED"/>
    <property type="match status" value="1"/>
</dbReference>
<dbReference type="GO" id="GO:0005886">
    <property type="term" value="C:plasma membrane"/>
    <property type="evidence" value="ECO:0007669"/>
    <property type="project" value="UniProtKB-SubCell"/>
</dbReference>
<keyword evidence="8 11" id="KW-1133">Transmembrane helix</keyword>
<keyword evidence="9 11" id="KW-0472">Membrane</keyword>
<comment type="similarity">
    <text evidence="2 11">Belongs to the binding-protein-dependent transport system permease family.</text>
</comment>
<keyword evidence="12" id="KW-0997">Cell inner membrane</keyword>
<gene>
    <name evidence="12" type="primary">ugpE</name>
    <name evidence="14" type="ORF">AGR4A_Lc10175</name>
</gene>
<reference evidence="14 15" key="1">
    <citation type="submission" date="2016-01" db="EMBL/GenBank/DDBJ databases">
        <authorList>
            <person name="Regsiter A."/>
            <person name="william w."/>
        </authorList>
    </citation>
    <scope>NUCLEOTIDE SEQUENCE [LARGE SCALE GENOMIC DNA]</scope>
    <source>
        <strain evidence="14 15">B6</strain>
    </source>
</reference>
<evidence type="ECO:0000256" key="12">
    <source>
        <dbReference type="RuleBase" id="RU363056"/>
    </source>
</evidence>
<evidence type="ECO:0000259" key="13">
    <source>
        <dbReference type="PROSITE" id="PS50928"/>
    </source>
</evidence>
<evidence type="ECO:0000256" key="5">
    <source>
        <dbReference type="ARBA" id="ARBA00022448"/>
    </source>
</evidence>
<evidence type="ECO:0000256" key="1">
    <source>
        <dbReference type="ARBA" id="ARBA00004651"/>
    </source>
</evidence>
<feature type="transmembrane region" description="Helical" evidence="11">
    <location>
        <begin position="87"/>
        <end position="111"/>
    </location>
</feature>
<dbReference type="Gene3D" id="1.10.3720.10">
    <property type="entry name" value="MetI-like"/>
    <property type="match status" value="1"/>
</dbReference>
<comment type="subcellular location">
    <subcellularLocation>
        <location evidence="12">Cell inner membrane</location>
        <topology evidence="12">Multi-pass membrane protein</topology>
    </subcellularLocation>
    <subcellularLocation>
        <location evidence="1 11">Cell membrane</location>
        <topology evidence="1 11">Multi-pass membrane protein</topology>
    </subcellularLocation>
</comment>
<keyword evidence="7 11" id="KW-0812">Transmembrane</keyword>
<evidence type="ECO:0000256" key="9">
    <source>
        <dbReference type="ARBA" id="ARBA00023136"/>
    </source>
</evidence>
<proteinExistence type="inferred from homology"/>